<feature type="compositionally biased region" description="Pro residues" evidence="1">
    <location>
        <begin position="126"/>
        <end position="143"/>
    </location>
</feature>
<dbReference type="PRINTS" id="PR01217">
    <property type="entry name" value="PRICHEXTENSN"/>
</dbReference>
<feature type="compositionally biased region" description="Pro residues" evidence="1">
    <location>
        <begin position="65"/>
        <end position="74"/>
    </location>
</feature>
<dbReference type="AlphaFoldDB" id="A0AAJ7E014"/>
<organism evidence="2 3">
    <name type="scientific">Ceratosolen solmsi marchali</name>
    <dbReference type="NCBI Taxonomy" id="326594"/>
    <lineage>
        <taxon>Eukaryota</taxon>
        <taxon>Metazoa</taxon>
        <taxon>Ecdysozoa</taxon>
        <taxon>Arthropoda</taxon>
        <taxon>Hexapoda</taxon>
        <taxon>Insecta</taxon>
        <taxon>Pterygota</taxon>
        <taxon>Neoptera</taxon>
        <taxon>Endopterygota</taxon>
        <taxon>Hymenoptera</taxon>
        <taxon>Apocrita</taxon>
        <taxon>Proctotrupomorpha</taxon>
        <taxon>Chalcidoidea</taxon>
        <taxon>Agaonidae</taxon>
        <taxon>Agaoninae</taxon>
        <taxon>Ceratosolen</taxon>
    </lineage>
</organism>
<feature type="compositionally biased region" description="Polar residues" evidence="1">
    <location>
        <begin position="290"/>
        <end position="306"/>
    </location>
</feature>
<evidence type="ECO:0000256" key="1">
    <source>
        <dbReference type="SAM" id="MobiDB-lite"/>
    </source>
</evidence>
<keyword evidence="2" id="KW-1185">Reference proteome</keyword>
<evidence type="ECO:0000313" key="3">
    <source>
        <dbReference type="RefSeq" id="XP_011502681.1"/>
    </source>
</evidence>
<accession>A0AAJ7E014</accession>
<gene>
    <name evidence="3" type="primary">LOC105366066</name>
</gene>
<dbReference type="Proteomes" id="UP000695007">
    <property type="component" value="Unplaced"/>
</dbReference>
<feature type="compositionally biased region" description="Basic and acidic residues" evidence="1">
    <location>
        <begin position="246"/>
        <end position="281"/>
    </location>
</feature>
<feature type="compositionally biased region" description="Pro residues" evidence="1">
    <location>
        <begin position="106"/>
        <end position="116"/>
    </location>
</feature>
<dbReference type="GeneID" id="105366066"/>
<name>A0AAJ7E014_9HYME</name>
<evidence type="ECO:0000313" key="2">
    <source>
        <dbReference type="Proteomes" id="UP000695007"/>
    </source>
</evidence>
<sequence>MTSRRAGPEGQRDPRSPNRSSGGSEDNGFGRRPRVSGLQEHAAVNLDQRARFTGSLQNLARAPSLVPPPVPPRTPQVRQPRQRGCARPLPPLPPTVQPSTSQPQPQSQPHPQPQPQPQSQSQAQLPPQPPPPPRQPTPPPLPPERSCAQVQDGQTAASEAPSPEEPNQNEEEETAEKTELTPILFARCNPSAGSSRHPRDEDETAAEEAAVQGTRLRPPLAGTVALSADSGTGDTADSLEAQIDGSQHRETPANTEAKGEADEVADDEKLNELEKLRDLDQRLPAGETPTLESKFSSAKGNKQQVKPFTKASLDRLESRHVQLVRDYGFQPKRKTSVEDGGVLPNKFEPFPSNLYGRPLEEIDNFIYDEVSVHYYYMPHFRILLLVRLN</sequence>
<feature type="region of interest" description="Disordered" evidence="1">
    <location>
        <begin position="1"/>
        <end position="307"/>
    </location>
</feature>
<reference evidence="3" key="1">
    <citation type="submission" date="2025-08" db="UniProtKB">
        <authorList>
            <consortium name="RefSeq"/>
        </authorList>
    </citation>
    <scope>IDENTIFICATION</scope>
</reference>
<dbReference type="RefSeq" id="XP_011502681.1">
    <property type="nucleotide sequence ID" value="XM_011504379.1"/>
</dbReference>
<protein>
    <submittedName>
        <fullName evidence="3">Formin-like protein 3</fullName>
    </submittedName>
</protein>
<feature type="compositionally biased region" description="Basic and acidic residues" evidence="1">
    <location>
        <begin position="1"/>
        <end position="16"/>
    </location>
</feature>
<dbReference type="KEGG" id="csol:105366066"/>
<proteinExistence type="predicted"/>